<feature type="compositionally biased region" description="Low complexity" evidence="3">
    <location>
        <begin position="1007"/>
        <end position="1019"/>
    </location>
</feature>
<dbReference type="Pfam" id="PF00023">
    <property type="entry name" value="Ank"/>
    <property type="match status" value="1"/>
</dbReference>
<name>A0A9P8LEV6_9PEZI</name>
<feature type="compositionally biased region" description="Pro residues" evidence="3">
    <location>
        <begin position="1358"/>
        <end position="1371"/>
    </location>
</feature>
<feature type="domain" description="GPI inositol-deacylase winged helix" evidence="4">
    <location>
        <begin position="455"/>
        <end position="524"/>
    </location>
</feature>
<feature type="compositionally biased region" description="Basic and acidic residues" evidence="3">
    <location>
        <begin position="283"/>
        <end position="293"/>
    </location>
</feature>
<feature type="compositionally biased region" description="Low complexity" evidence="3">
    <location>
        <begin position="1266"/>
        <end position="1280"/>
    </location>
</feature>
<feature type="compositionally biased region" description="Polar residues" evidence="3">
    <location>
        <begin position="994"/>
        <end position="1006"/>
    </location>
</feature>
<dbReference type="InterPro" id="IPR002110">
    <property type="entry name" value="Ankyrin_rpt"/>
</dbReference>
<sequence length="1388" mass="150736">MNKWVDSADPVIDADSSQAKEKKKCLHALFVTDPTDDRAKYISFRGRPVARTCTWLTENQTYKTWVDPQTQSALIWISGGPGTGKTMLSIFLTEELEKMRSAKAILLYYFCENRDAKRNSAVNVLRGLIFSLIRQRPNLIKCLLPDFEVQEQALFGPNSIEALWRIIENMIKDPETGPVYCVIDGLDECSQTSLEQLEHVLKKIRIFYADHARNMQGQGIGGVESAAEGLRNISLSSEKPPGKSADPVHDLPIFKMALVSREQPQCLLAELSDFPHVQLGKATRREPRTELEGHASTSNTPSTDVTVDSSASTATGATTLQNTGGAPVDTTGKTATEGPPVTISDTADHSRSQKQQNQVAENYEESLSIYIQARINELADSKGYDDTWRSSLSEAILQRGNGTFLWVDLAFNQLTRNESRDFQQALSNLPDGLEDMYCRILLQIPPERIPITAFLMRWITIAFRPLKLEELNVVLRFLNGQPNGPTLDILNDAIESCGDLMTINEDQEVGLLHETTKDFLTRDTSPLLYDPRLQHFYVRERDAHAEIAYACLAYLEGGCLTDGPVHLASGSSTIFTVTKWEPDHDRMERFPFLSYAALNWPEHLRRGYPAPVDLSSTFFSSGSIVRKNWWGTIWESITGSEYTGAPSLFSLLHIAAFFDLRVVAEQLAQRGDIETRVNKKDNGFQTPLWTAGSRGSVDVFNFLLDHGAKQVLLNEHILQLASRRGQLGIAKILLDRGTNVNVVETEAAASKGARAVLRHTPKLLDVLIKASEEEDKGFLQLYHHDCGGELSALHCAASGGHEPLVKFLLERGADVRQSSTQGWTAIHFAAWGGQATLIQLILSAGANARAVTKENWTALHCAAYLGKLAAVEFFLNLGLPIEAVSSQRKTPLHLASAEGHEQTAEMLLDRGANVEAVDIKGLTALHLAAMGGRKPVVKLLLERGANRDVLSRSGETPLKVAKDGRTSEVGTLLATYKPSTVLPQPTPLSPLSPGSFQFSKIGSPNTSSLGGHSSPGHSPFMAYTTPPLSYASPPPPAQASSSAPLPASVPGAAPYSHTTTSSNASVMWSPPLSPFMSTPLHGSGTIPAPPPASQHPQNLTQQQRQGPPPSQPQAYAQPAPPTQNIPQVQQQPSYSSAIPAPPPPQQPPNPSNPTSVSPLPATYASPTSSSGPPNPSYPQPSYSQALPGSPPQMQYSQPPARHASQPQNLQPAFGSPPQIATPPQPPASAPQIPGPHVTSHAYNTHYSPPMQTSQFTLPPPPPWSPQPQAYATQQPQTSYAPFTNNLSHTNQSTSTVYPPPPPSLNSGAGAYPNSSPPPSHASFQSYGNANLHPTSSPAGPQSAYQPLQQGATPQPYWAAPPLPTFQPPPTAPTLKKERSWMNLNPFKG</sequence>
<dbReference type="PROSITE" id="PS50088">
    <property type="entry name" value="ANK_REPEAT"/>
    <property type="match status" value="6"/>
</dbReference>
<keyword evidence="1" id="KW-0677">Repeat</keyword>
<feature type="compositionally biased region" description="Polar residues" evidence="3">
    <location>
        <begin position="1240"/>
        <end position="1256"/>
    </location>
</feature>
<feature type="region of interest" description="Disordered" evidence="3">
    <location>
        <begin position="283"/>
        <end position="359"/>
    </location>
</feature>
<keyword evidence="7" id="KW-1185">Reference proteome</keyword>
<dbReference type="InterPro" id="IPR027417">
    <property type="entry name" value="P-loop_NTPase"/>
</dbReference>
<feature type="compositionally biased region" description="Pro residues" evidence="3">
    <location>
        <begin position="1219"/>
        <end position="1228"/>
    </location>
</feature>
<feature type="region of interest" description="Disordered" evidence="3">
    <location>
        <begin position="1077"/>
        <end position="1388"/>
    </location>
</feature>
<feature type="repeat" description="ANK" evidence="2">
    <location>
        <begin position="920"/>
        <end position="952"/>
    </location>
</feature>
<feature type="compositionally biased region" description="Low complexity" evidence="3">
    <location>
        <begin position="1152"/>
        <end position="1171"/>
    </location>
</feature>
<evidence type="ECO:0008006" key="8">
    <source>
        <dbReference type="Google" id="ProtNLM"/>
    </source>
</evidence>
<feature type="repeat" description="ANK" evidence="2">
    <location>
        <begin position="713"/>
        <end position="745"/>
    </location>
</feature>
<dbReference type="SMART" id="SM00248">
    <property type="entry name" value="ANK"/>
    <property type="match status" value="8"/>
</dbReference>
<feature type="compositionally biased region" description="Low complexity" evidence="3">
    <location>
        <begin position="296"/>
        <end position="319"/>
    </location>
</feature>
<feature type="repeat" description="ANK" evidence="2">
    <location>
        <begin position="854"/>
        <end position="886"/>
    </location>
</feature>
<feature type="repeat" description="ANK" evidence="2">
    <location>
        <begin position="887"/>
        <end position="919"/>
    </location>
</feature>
<dbReference type="InterPro" id="IPR036770">
    <property type="entry name" value="Ankyrin_rpt-contain_sf"/>
</dbReference>
<keyword evidence="2" id="KW-0040">ANK repeat</keyword>
<comment type="caution">
    <text evidence="6">The sequence shown here is derived from an EMBL/GenBank/DDBJ whole genome shotgun (WGS) entry which is preliminary data.</text>
</comment>
<gene>
    <name evidence="6" type="ORF">GP486_002544</name>
</gene>
<evidence type="ECO:0000259" key="5">
    <source>
        <dbReference type="Pfam" id="PF24883"/>
    </source>
</evidence>
<accession>A0A9P8LEV6</accession>
<evidence type="ECO:0000256" key="2">
    <source>
        <dbReference type="PROSITE-ProRule" id="PRU00023"/>
    </source>
</evidence>
<feature type="repeat" description="ANK" evidence="2">
    <location>
        <begin position="821"/>
        <end position="853"/>
    </location>
</feature>
<reference evidence="6" key="1">
    <citation type="submission" date="2021-03" db="EMBL/GenBank/DDBJ databases">
        <title>Comparative genomics and phylogenomic investigation of the class Geoglossomycetes provide insights into ecological specialization and systematics.</title>
        <authorList>
            <person name="Melie T."/>
            <person name="Pirro S."/>
            <person name="Miller A.N."/>
            <person name="Quandt A."/>
        </authorList>
    </citation>
    <scope>NUCLEOTIDE SEQUENCE</scope>
    <source>
        <strain evidence="6">CAQ_001_2017</strain>
    </source>
</reference>
<feature type="domain" description="Nephrocystin 3-like N-terminal" evidence="5">
    <location>
        <begin position="52"/>
        <end position="202"/>
    </location>
</feature>
<dbReference type="SUPFAM" id="SSF48403">
    <property type="entry name" value="Ankyrin repeat"/>
    <property type="match status" value="1"/>
</dbReference>
<dbReference type="Gene3D" id="3.40.50.300">
    <property type="entry name" value="P-loop containing nucleotide triphosphate hydrolases"/>
    <property type="match status" value="1"/>
</dbReference>
<dbReference type="Gene3D" id="1.25.40.20">
    <property type="entry name" value="Ankyrin repeat-containing domain"/>
    <property type="match status" value="2"/>
</dbReference>
<organism evidence="6 7">
    <name type="scientific">Trichoglossum hirsutum</name>
    <dbReference type="NCBI Taxonomy" id="265104"/>
    <lineage>
        <taxon>Eukaryota</taxon>
        <taxon>Fungi</taxon>
        <taxon>Dikarya</taxon>
        <taxon>Ascomycota</taxon>
        <taxon>Pezizomycotina</taxon>
        <taxon>Geoglossomycetes</taxon>
        <taxon>Geoglossales</taxon>
        <taxon>Geoglossaceae</taxon>
        <taxon>Trichoglossum</taxon>
    </lineage>
</organism>
<dbReference type="EMBL" id="JAGHQM010000289">
    <property type="protein sequence ID" value="KAH0562829.1"/>
    <property type="molecule type" value="Genomic_DNA"/>
</dbReference>
<feature type="compositionally biased region" description="Pro residues" evidence="3">
    <location>
        <begin position="1139"/>
        <end position="1151"/>
    </location>
</feature>
<proteinExistence type="predicted"/>
<feature type="repeat" description="ANK" evidence="2">
    <location>
        <begin position="788"/>
        <end position="820"/>
    </location>
</feature>
<feature type="compositionally biased region" description="Low complexity" evidence="3">
    <location>
        <begin position="1038"/>
        <end position="1048"/>
    </location>
</feature>
<evidence type="ECO:0000256" key="3">
    <source>
        <dbReference type="SAM" id="MobiDB-lite"/>
    </source>
</evidence>
<feature type="compositionally biased region" description="Polar residues" evidence="3">
    <location>
        <begin position="1281"/>
        <end position="1296"/>
    </location>
</feature>
<dbReference type="PANTHER" id="PTHR10039">
    <property type="entry name" value="AMELOGENIN"/>
    <property type="match status" value="1"/>
</dbReference>
<evidence type="ECO:0000313" key="7">
    <source>
        <dbReference type="Proteomes" id="UP000750711"/>
    </source>
</evidence>
<evidence type="ECO:0000256" key="1">
    <source>
        <dbReference type="ARBA" id="ARBA00022737"/>
    </source>
</evidence>
<dbReference type="PANTHER" id="PTHR10039:SF16">
    <property type="entry name" value="GPI INOSITOL-DEACYLASE"/>
    <property type="match status" value="1"/>
</dbReference>
<dbReference type="Pfam" id="PF12796">
    <property type="entry name" value="Ank_2"/>
    <property type="match status" value="3"/>
</dbReference>
<evidence type="ECO:0000313" key="6">
    <source>
        <dbReference type="EMBL" id="KAH0562829.1"/>
    </source>
</evidence>
<dbReference type="PROSITE" id="PS50297">
    <property type="entry name" value="ANK_REP_REGION"/>
    <property type="match status" value="4"/>
</dbReference>
<feature type="compositionally biased region" description="Polar residues" evidence="3">
    <location>
        <begin position="1321"/>
        <end position="1352"/>
    </location>
</feature>
<evidence type="ECO:0000259" key="4">
    <source>
        <dbReference type="Pfam" id="PF22939"/>
    </source>
</evidence>
<dbReference type="SUPFAM" id="SSF52540">
    <property type="entry name" value="P-loop containing nucleoside triphosphate hydrolases"/>
    <property type="match status" value="1"/>
</dbReference>
<dbReference type="Pfam" id="PF24883">
    <property type="entry name" value="NPHP3_N"/>
    <property type="match status" value="1"/>
</dbReference>
<dbReference type="Proteomes" id="UP000750711">
    <property type="component" value="Unassembled WGS sequence"/>
</dbReference>
<protein>
    <recommendedName>
        <fullName evidence="8">NACHT domain-containing protein</fullName>
    </recommendedName>
</protein>
<feature type="region of interest" description="Disordered" evidence="3">
    <location>
        <begin position="979"/>
        <end position="1048"/>
    </location>
</feature>
<dbReference type="InterPro" id="IPR054471">
    <property type="entry name" value="GPIID_WHD"/>
</dbReference>
<dbReference type="Pfam" id="PF22939">
    <property type="entry name" value="WHD_GPIID"/>
    <property type="match status" value="1"/>
</dbReference>
<dbReference type="InterPro" id="IPR056884">
    <property type="entry name" value="NPHP3-like_N"/>
</dbReference>
<feature type="compositionally biased region" description="Low complexity" evidence="3">
    <location>
        <begin position="1129"/>
        <end position="1138"/>
    </location>
</feature>